<evidence type="ECO:0000256" key="7">
    <source>
        <dbReference type="ARBA" id="ARBA00023136"/>
    </source>
</evidence>
<keyword evidence="9 14" id="KW-0675">Receptor</keyword>
<evidence type="ECO:0000256" key="5">
    <source>
        <dbReference type="ARBA" id="ARBA00022737"/>
    </source>
</evidence>
<dbReference type="InterPro" id="IPR036116">
    <property type="entry name" value="FN3_sf"/>
</dbReference>
<dbReference type="EMBL" id="OY660876">
    <property type="protein sequence ID" value="CAJ1071068.1"/>
    <property type="molecule type" value="Genomic_DNA"/>
</dbReference>
<keyword evidence="15" id="KW-1185">Reference proteome</keyword>
<dbReference type="InterPro" id="IPR013783">
    <property type="entry name" value="Ig-like_fold"/>
</dbReference>
<name>A0AAV1GC97_XYRNO</name>
<gene>
    <name evidence="14" type="ORF">XNOV1_A015146</name>
</gene>
<dbReference type="InterPro" id="IPR003961">
    <property type="entry name" value="FN3_dom"/>
</dbReference>
<accession>A0AAV1GC97</accession>
<keyword evidence="5" id="KW-0677">Repeat</keyword>
<dbReference type="PROSITE" id="PS01353">
    <property type="entry name" value="HEMATOPO_REC_L_F2"/>
    <property type="match status" value="1"/>
</dbReference>
<proteinExistence type="inferred from homology"/>
<dbReference type="GO" id="GO:0005886">
    <property type="term" value="C:plasma membrane"/>
    <property type="evidence" value="ECO:0007669"/>
    <property type="project" value="UniProtKB-ARBA"/>
</dbReference>
<feature type="domain" description="Fibronectin type-III" evidence="13">
    <location>
        <begin position="408"/>
        <end position="503"/>
    </location>
</feature>
<evidence type="ECO:0000256" key="9">
    <source>
        <dbReference type="ARBA" id="ARBA00023170"/>
    </source>
</evidence>
<evidence type="ECO:0000256" key="8">
    <source>
        <dbReference type="ARBA" id="ARBA00023157"/>
    </source>
</evidence>
<dbReference type="InterPro" id="IPR052672">
    <property type="entry name" value="Type1_Cytokine_Rcpt_Type2"/>
</dbReference>
<feature type="chain" id="PRO_5043617605" evidence="12">
    <location>
        <begin position="18"/>
        <end position="906"/>
    </location>
</feature>
<dbReference type="InterPro" id="IPR040817">
    <property type="entry name" value="LIFR_D2"/>
</dbReference>
<dbReference type="SMART" id="SM00060">
    <property type="entry name" value="FN3"/>
    <property type="match status" value="4"/>
</dbReference>
<evidence type="ECO:0000256" key="12">
    <source>
        <dbReference type="SAM" id="SignalP"/>
    </source>
</evidence>
<evidence type="ECO:0000256" key="1">
    <source>
        <dbReference type="ARBA" id="ARBA00004479"/>
    </source>
</evidence>
<protein>
    <submittedName>
        <fullName evidence="14">Leukemia inhibitory factor receptor-like</fullName>
    </submittedName>
</protein>
<keyword evidence="8" id="KW-1015">Disulfide bond</keyword>
<feature type="signal peptide" evidence="12">
    <location>
        <begin position="1"/>
        <end position="17"/>
    </location>
</feature>
<evidence type="ECO:0000313" key="14">
    <source>
        <dbReference type="EMBL" id="CAJ1071068.1"/>
    </source>
</evidence>
<reference evidence="14" key="1">
    <citation type="submission" date="2023-08" db="EMBL/GenBank/DDBJ databases">
        <authorList>
            <person name="Alioto T."/>
            <person name="Alioto T."/>
            <person name="Gomez Garrido J."/>
        </authorList>
    </citation>
    <scope>NUCLEOTIDE SEQUENCE</scope>
</reference>
<dbReference type="Proteomes" id="UP001178508">
    <property type="component" value="Chromosome 13"/>
</dbReference>
<keyword evidence="3 11" id="KW-0812">Transmembrane</keyword>
<sequence length="906" mass="101445">MILWLLLLVSLFCGSSEDKTGKADSVTHCGPQNLKLNSSDQTIFLTWEDDSSCSAVRDVLIYKLVVLIADQEEHHDEVTVMPEQIGSTHSWKWTSNMPLECASHTVRISFRYNNHTSLWMQEKTLSGKEVTNEPQVYPKDNVFMVGSKATFCCILPAGQTLKKMYLDGHENANIGTTMISNQTHILTVILDRPTDKSCTRLWCQSSDYGVCAYVGYPPRDHDLQCETHDLKRVNCCWKIKNTHLHLPKFLTKYYLNGRRVSRPVPRGSVRNYCQEVEGGADSGNWTLTAENKLGKLVLTDRADLLKRVHMFAPLGVSASAVNARNVSLTWEWTVQGYHNLDITCQVNVSSGETNTVVNISGVGLSSAVVVDLTPNWIYSAEVRCGTTQHLWKWGNWSKTFSFRTKGDVPDALDVWMRREDNQTLIVWKELLANQSHGNISEYEVSWVKTTEREHLSTANTGPDNHSVSLSLDLTEEYIVTVTAKNRNGSSSPSTITIPRLRPDGTAADTSRILGNNGGFELSWSASPVAGCGYIVDWCPTSESCRVEWLKVPPNETKAQIFSKNFRDGQRYSLSVYACTHGAPVLLERREGYVKEQRIKDGLFKLLRYKQLDLDVQVSWDPVPLASQSAFIQGYVLYGEDKNNRLVCNVSTGNPNATSLMAKNLAIDTYTFTVKAMTAVGDCGDTVTIATLNSLTDELIKVVSISLVSIFCLLCLITFLCYRNWSCIKHKVYPPIPKPVLTDKWLTTVNNGCYLHEGSYLHSEADIMDVPELFQTARAPVEDYDQESISYTSVQPLNSYYNLPMKNCVPQPSTLLATDIPPTSRILSPPFRGLFPNPSYKMTLEQEYQPCSSPPELHGGTYLEKSCDGYQPQIQTTELFPNLTNNSPDSSLFCVSSYVLLPQSSHT</sequence>
<evidence type="ECO:0000256" key="3">
    <source>
        <dbReference type="ARBA" id="ARBA00022692"/>
    </source>
</evidence>
<dbReference type="Gene3D" id="2.60.40.10">
    <property type="entry name" value="Immunoglobulins"/>
    <property type="match status" value="7"/>
</dbReference>
<dbReference type="PANTHER" id="PTHR48423">
    <property type="entry name" value="INTERLEUKIN-27 RECEPTOR SUBUNIT ALPHA"/>
    <property type="match status" value="1"/>
</dbReference>
<dbReference type="InterPro" id="IPR003529">
    <property type="entry name" value="Hematopoietin_rcpt_Gp130_CS"/>
</dbReference>
<evidence type="ECO:0000313" key="15">
    <source>
        <dbReference type="Proteomes" id="UP001178508"/>
    </source>
</evidence>
<dbReference type="Pfam" id="PF17971">
    <property type="entry name" value="LIFR_D2"/>
    <property type="match status" value="1"/>
</dbReference>
<keyword evidence="10" id="KW-0325">Glycoprotein</keyword>
<comment type="similarity">
    <text evidence="2">Belongs to the type I cytokine receptor family. Type 2 subfamily.</text>
</comment>
<comment type="subcellular location">
    <subcellularLocation>
        <location evidence="1">Membrane</location>
        <topology evidence="1">Single-pass type I membrane protein</topology>
    </subcellularLocation>
</comment>
<keyword evidence="7 11" id="KW-0472">Membrane</keyword>
<feature type="domain" description="Fibronectin type-III" evidence="13">
    <location>
        <begin position="312"/>
        <end position="407"/>
    </location>
</feature>
<dbReference type="AlphaFoldDB" id="A0AAV1GC97"/>
<keyword evidence="6 11" id="KW-1133">Transmembrane helix</keyword>
<evidence type="ECO:0000256" key="11">
    <source>
        <dbReference type="SAM" id="Phobius"/>
    </source>
</evidence>
<evidence type="ECO:0000259" key="13">
    <source>
        <dbReference type="PROSITE" id="PS50853"/>
    </source>
</evidence>
<evidence type="ECO:0000256" key="2">
    <source>
        <dbReference type="ARBA" id="ARBA00008921"/>
    </source>
</evidence>
<evidence type="ECO:0000256" key="4">
    <source>
        <dbReference type="ARBA" id="ARBA00022729"/>
    </source>
</evidence>
<dbReference type="PANTHER" id="PTHR48423:SF1">
    <property type="entry name" value="INTERLEUKIN-27 RECEPTOR SUBUNIT ALPHA"/>
    <property type="match status" value="1"/>
</dbReference>
<dbReference type="PROSITE" id="PS50853">
    <property type="entry name" value="FN3"/>
    <property type="match status" value="2"/>
</dbReference>
<organism evidence="14 15">
    <name type="scientific">Xyrichtys novacula</name>
    <name type="common">Pearly razorfish</name>
    <name type="synonym">Hemipteronotus novacula</name>
    <dbReference type="NCBI Taxonomy" id="13765"/>
    <lineage>
        <taxon>Eukaryota</taxon>
        <taxon>Metazoa</taxon>
        <taxon>Chordata</taxon>
        <taxon>Craniata</taxon>
        <taxon>Vertebrata</taxon>
        <taxon>Euteleostomi</taxon>
        <taxon>Actinopterygii</taxon>
        <taxon>Neopterygii</taxon>
        <taxon>Teleostei</taxon>
        <taxon>Neoteleostei</taxon>
        <taxon>Acanthomorphata</taxon>
        <taxon>Eupercaria</taxon>
        <taxon>Labriformes</taxon>
        <taxon>Labridae</taxon>
        <taxon>Xyrichtys</taxon>
    </lineage>
</organism>
<dbReference type="CDD" id="cd00063">
    <property type="entry name" value="FN3"/>
    <property type="match status" value="3"/>
</dbReference>
<evidence type="ECO:0000256" key="6">
    <source>
        <dbReference type="ARBA" id="ARBA00022989"/>
    </source>
</evidence>
<keyword evidence="4 12" id="KW-0732">Signal</keyword>
<evidence type="ECO:0000256" key="10">
    <source>
        <dbReference type="ARBA" id="ARBA00023180"/>
    </source>
</evidence>
<dbReference type="SUPFAM" id="SSF49265">
    <property type="entry name" value="Fibronectin type III"/>
    <property type="match status" value="3"/>
</dbReference>
<dbReference type="GO" id="GO:0004896">
    <property type="term" value="F:cytokine receptor activity"/>
    <property type="evidence" value="ECO:0007669"/>
    <property type="project" value="InterPro"/>
</dbReference>
<feature type="transmembrane region" description="Helical" evidence="11">
    <location>
        <begin position="701"/>
        <end position="721"/>
    </location>
</feature>
<dbReference type="Pfam" id="PF25552">
    <property type="entry name" value="LIFR_D4"/>
    <property type="match status" value="1"/>
</dbReference>